<dbReference type="GO" id="GO:0008097">
    <property type="term" value="F:5S rRNA binding"/>
    <property type="evidence" value="ECO:0007669"/>
    <property type="project" value="InterPro"/>
</dbReference>
<dbReference type="EMBL" id="QXXA01000005">
    <property type="protein sequence ID" value="NBI06302.1"/>
    <property type="molecule type" value="Genomic_DNA"/>
</dbReference>
<dbReference type="Gene3D" id="2.40.240.10">
    <property type="entry name" value="Ribosomal Protein L25, Chain P"/>
    <property type="match status" value="1"/>
</dbReference>
<evidence type="ECO:0000256" key="3">
    <source>
        <dbReference type="ARBA" id="ARBA00022980"/>
    </source>
</evidence>
<dbReference type="GO" id="GO:0006412">
    <property type="term" value="P:translation"/>
    <property type="evidence" value="ECO:0007669"/>
    <property type="project" value="UniProtKB-UniRule"/>
</dbReference>
<evidence type="ECO:0000259" key="7">
    <source>
        <dbReference type="Pfam" id="PF01386"/>
    </source>
</evidence>
<dbReference type="Gene3D" id="2.170.120.20">
    <property type="entry name" value="Ribosomal protein L25, beta domain"/>
    <property type="match status" value="1"/>
</dbReference>
<keyword evidence="10" id="KW-1185">Reference proteome</keyword>
<comment type="similarity">
    <text evidence="5">Belongs to the bacterial ribosomal protein bL25 family. CTC subfamily.</text>
</comment>
<evidence type="ECO:0000256" key="5">
    <source>
        <dbReference type="HAMAP-Rule" id="MF_01334"/>
    </source>
</evidence>
<dbReference type="HAMAP" id="MF_01334">
    <property type="entry name" value="Ribosomal_bL25_CTC"/>
    <property type="match status" value="1"/>
</dbReference>
<dbReference type="Pfam" id="PF01386">
    <property type="entry name" value="Ribosomal_L25p"/>
    <property type="match status" value="1"/>
</dbReference>
<keyword evidence="4 5" id="KW-0687">Ribonucleoprotein</keyword>
<reference evidence="9 10" key="1">
    <citation type="submission" date="2018-08" db="EMBL/GenBank/DDBJ databases">
        <title>Murine metabolic-syndrome-specific gut microbial biobank.</title>
        <authorList>
            <person name="Liu C."/>
        </authorList>
    </citation>
    <scope>NUCLEOTIDE SEQUENCE [LARGE SCALE GENOMIC DNA]</scope>
    <source>
        <strain evidence="9 10">583</strain>
    </source>
</reference>
<organism evidence="9 10">
    <name type="scientific">Senegalia massiliensis</name>
    <dbReference type="NCBI Taxonomy" id="1720316"/>
    <lineage>
        <taxon>Bacteria</taxon>
        <taxon>Bacillati</taxon>
        <taxon>Bacillota</taxon>
        <taxon>Clostridia</taxon>
        <taxon>Eubacteriales</taxon>
        <taxon>Clostridiaceae</taxon>
        <taxon>Senegalia</taxon>
    </lineage>
</organism>
<dbReference type="PANTHER" id="PTHR33284">
    <property type="entry name" value="RIBOSOMAL PROTEIN L25/GLN-TRNA SYNTHETASE, ANTI-CODON-BINDING DOMAIN-CONTAINING PROTEIN"/>
    <property type="match status" value="1"/>
</dbReference>
<dbReference type="CDD" id="cd00495">
    <property type="entry name" value="Ribosomal_L25_TL5_CTC"/>
    <property type="match status" value="1"/>
</dbReference>
<sequence length="206" mass="23236">MMATRKLKAKLREEVGTGKSHELRREGYMPGVLYGRNKETKNIAFNTKQLQKIVSEEGYGALVTLEIDGNNTAAILKDVQKEIVKDDFLHADFQELSENEEIRLTIPLYLENREAAEDNDTIVQLQLSEIDIECLPKYIVGHVNIDAKKLKDSPSITIGDLDLEGVNILHDDEEVIASLTYASKPEEDEEDESEGPIYEDEKSALE</sequence>
<protein>
    <recommendedName>
        <fullName evidence="5">Large ribosomal subunit protein bL25</fullName>
    </recommendedName>
    <alternativeName>
        <fullName evidence="5">General stress protein CTC</fullName>
    </alternativeName>
</protein>
<comment type="subunit">
    <text evidence="5">Part of the 50S ribosomal subunit; part of the 5S rRNA/L5/L18/L25 subcomplex. Contacts the 5S rRNA. Binds to the 5S rRNA independently of L5 and L18.</text>
</comment>
<keyword evidence="3 5" id="KW-0689">Ribosomal protein</keyword>
<dbReference type="PANTHER" id="PTHR33284:SF1">
    <property type="entry name" value="RIBOSOMAL PROTEIN L25_GLN-TRNA SYNTHETASE, ANTI-CODON-BINDING DOMAIN-CONTAINING PROTEIN"/>
    <property type="match status" value="1"/>
</dbReference>
<dbReference type="GO" id="GO:0022625">
    <property type="term" value="C:cytosolic large ribosomal subunit"/>
    <property type="evidence" value="ECO:0007669"/>
    <property type="project" value="TreeGrafter"/>
</dbReference>
<gene>
    <name evidence="5" type="primary">rplY</name>
    <name evidence="5" type="synonym">ctc</name>
    <name evidence="9" type="ORF">D3Z33_05430</name>
</gene>
<keyword evidence="2 5" id="KW-0694">RNA-binding</keyword>
<proteinExistence type="inferred from homology"/>
<dbReference type="InterPro" id="IPR037121">
    <property type="entry name" value="Ribosomal_bL25_C"/>
</dbReference>
<dbReference type="AlphaFoldDB" id="A0A845QYT0"/>
<dbReference type="InterPro" id="IPR011035">
    <property type="entry name" value="Ribosomal_bL25/Gln-tRNA_synth"/>
</dbReference>
<dbReference type="GO" id="GO:0003735">
    <property type="term" value="F:structural constituent of ribosome"/>
    <property type="evidence" value="ECO:0007669"/>
    <property type="project" value="InterPro"/>
</dbReference>
<feature type="domain" description="Large ribosomal subunit protein bL25 beta" evidence="8">
    <location>
        <begin position="101"/>
        <end position="181"/>
    </location>
</feature>
<evidence type="ECO:0000313" key="9">
    <source>
        <dbReference type="EMBL" id="NBI06302.1"/>
    </source>
</evidence>
<dbReference type="InterPro" id="IPR020057">
    <property type="entry name" value="Ribosomal_bL25_b-dom"/>
</dbReference>
<feature type="domain" description="Large ribosomal subunit protein bL25 L25" evidence="7">
    <location>
        <begin position="7"/>
        <end position="93"/>
    </location>
</feature>
<comment type="caution">
    <text evidence="9">The sequence shown here is derived from an EMBL/GenBank/DDBJ whole genome shotgun (WGS) entry which is preliminary data.</text>
</comment>
<dbReference type="InterPro" id="IPR001021">
    <property type="entry name" value="Ribosomal_bL25_long"/>
</dbReference>
<evidence type="ECO:0000313" key="10">
    <source>
        <dbReference type="Proteomes" id="UP000467132"/>
    </source>
</evidence>
<dbReference type="InterPro" id="IPR029751">
    <property type="entry name" value="Ribosomal_L25_dom"/>
</dbReference>
<name>A0A845QYT0_9CLOT</name>
<evidence type="ECO:0000256" key="6">
    <source>
        <dbReference type="SAM" id="MobiDB-lite"/>
    </source>
</evidence>
<evidence type="ECO:0000256" key="2">
    <source>
        <dbReference type="ARBA" id="ARBA00022884"/>
    </source>
</evidence>
<feature type="compositionally biased region" description="Acidic residues" evidence="6">
    <location>
        <begin position="186"/>
        <end position="198"/>
    </location>
</feature>
<dbReference type="InterPro" id="IPR020930">
    <property type="entry name" value="Ribosomal_uL5_bac-type"/>
</dbReference>
<dbReference type="SUPFAM" id="SSF50715">
    <property type="entry name" value="Ribosomal protein L25-like"/>
    <property type="match status" value="1"/>
</dbReference>
<dbReference type="Proteomes" id="UP000467132">
    <property type="component" value="Unassembled WGS sequence"/>
</dbReference>
<evidence type="ECO:0000259" key="8">
    <source>
        <dbReference type="Pfam" id="PF14693"/>
    </source>
</evidence>
<feature type="region of interest" description="Disordered" evidence="6">
    <location>
        <begin position="180"/>
        <end position="206"/>
    </location>
</feature>
<dbReference type="InterPro" id="IPR020056">
    <property type="entry name" value="Rbsml_bL25/Gln-tRNA_synth_N"/>
</dbReference>
<comment type="function">
    <text evidence="5">This is one of the proteins that binds to the 5S RNA in the ribosome where it forms part of the central protuberance.</text>
</comment>
<evidence type="ECO:0000256" key="4">
    <source>
        <dbReference type="ARBA" id="ARBA00023274"/>
    </source>
</evidence>
<evidence type="ECO:0000256" key="1">
    <source>
        <dbReference type="ARBA" id="ARBA00022730"/>
    </source>
</evidence>
<keyword evidence="1 5" id="KW-0699">rRNA-binding</keyword>
<dbReference type="Pfam" id="PF14693">
    <property type="entry name" value="Ribosomal_TL5_C"/>
    <property type="match status" value="1"/>
</dbReference>
<dbReference type="NCBIfam" id="TIGR00731">
    <property type="entry name" value="bL25_bact_ctc"/>
    <property type="match status" value="1"/>
</dbReference>
<accession>A0A845QYT0</accession>